<name>A0A3B0ZHP1_9ZZZZ</name>
<reference evidence="2" key="1">
    <citation type="submission" date="2018-06" db="EMBL/GenBank/DDBJ databases">
        <authorList>
            <person name="Zhirakovskaya E."/>
        </authorList>
    </citation>
    <scope>NUCLEOTIDE SEQUENCE</scope>
</reference>
<evidence type="ECO:0000259" key="1">
    <source>
        <dbReference type="Pfam" id="PF13340"/>
    </source>
</evidence>
<dbReference type="Pfam" id="PF13340">
    <property type="entry name" value="DUF4096"/>
    <property type="match status" value="1"/>
</dbReference>
<dbReference type="EMBL" id="UOFT01000004">
    <property type="protein sequence ID" value="VAW91181.1"/>
    <property type="molecule type" value="Genomic_DNA"/>
</dbReference>
<dbReference type="InterPro" id="IPR052909">
    <property type="entry name" value="Transposase_6_like"/>
</dbReference>
<dbReference type="AlphaFoldDB" id="A0A3B0ZHP1"/>
<protein>
    <submittedName>
        <fullName evidence="2">Mobile element protein</fullName>
    </submittedName>
</protein>
<evidence type="ECO:0000313" key="2">
    <source>
        <dbReference type="EMBL" id="VAW91181.1"/>
    </source>
</evidence>
<dbReference type="InterPro" id="IPR025161">
    <property type="entry name" value="IS402-like_dom"/>
</dbReference>
<gene>
    <name evidence="2" type="ORF">MNBD_GAMMA23-187</name>
</gene>
<dbReference type="PANTHER" id="PTHR46637">
    <property type="entry name" value="TIS1421-TRANSPOSASE PROTEIN A"/>
    <property type="match status" value="1"/>
</dbReference>
<feature type="domain" description="Insertion element IS402-like" evidence="1">
    <location>
        <begin position="6"/>
        <end position="66"/>
    </location>
</feature>
<accession>A0A3B0ZHP1</accession>
<proteinExistence type="predicted"/>
<dbReference type="PANTHER" id="PTHR46637:SF1">
    <property type="entry name" value="BLL5188 PROTEIN"/>
    <property type="match status" value="1"/>
</dbReference>
<organism evidence="2">
    <name type="scientific">hydrothermal vent metagenome</name>
    <dbReference type="NCBI Taxonomy" id="652676"/>
    <lineage>
        <taxon>unclassified sequences</taxon>
        <taxon>metagenomes</taxon>
        <taxon>ecological metagenomes</taxon>
    </lineage>
</organism>
<sequence length="66" mass="8244">MPRIMLTDQHWSKLRYIMLKDRTYNKPSHRNTLEGILFRMRTGCPWRDVPKEFGQWSAIYRRFNLW</sequence>